<dbReference type="Proteomes" id="UP001157034">
    <property type="component" value="Unassembled WGS sequence"/>
</dbReference>
<name>A0ABQ6K2J8_9MICO</name>
<evidence type="ECO:0000313" key="1">
    <source>
        <dbReference type="EMBL" id="GMA94529.1"/>
    </source>
</evidence>
<sequence length="332" mass="35288">MNPTSYYYKSVMDYVTYKGAIYAVPQFYQPPAIITNERVMKAAGVTDADIDTSNPDKLLAAIKKMYTESGGKPTRLGFDPVAGGQALLWVLGEGGQLADGNGKPTLDDPRNEKGLEVLKQITDAQGGYAKVKSFSDTFDTFGDNNQFVKDQVGAQVNAQWYVNVLTPYVDKVDIGAVPFKGPDGKPFTASSGTAFVIPANAKNKDAACAWALDLTSMAGWQAAGEARKATLAKKPGAINTGLFTGSPVADKKLHEEFTPAPDNPGFAKAISTYYDIVGNGHSFGASPAGQQIQTEVNNAVQSVLLGNKTPKQALADAQKAAMVAYDQVKNNK</sequence>
<comment type="caution">
    <text evidence="1">The sequence shown here is derived from an EMBL/GenBank/DDBJ whole genome shotgun (WGS) entry which is preliminary data.</text>
</comment>
<dbReference type="RefSeq" id="WP_284253439.1">
    <property type="nucleotide sequence ID" value="NZ_BSVB01000001.1"/>
</dbReference>
<dbReference type="PANTHER" id="PTHR43649:SF30">
    <property type="entry name" value="ABC TRANSPORTER SUBSTRATE-BINDING PROTEIN"/>
    <property type="match status" value="1"/>
</dbReference>
<protein>
    <recommendedName>
        <fullName evidence="3">Extracellular solute-binding protein</fullName>
    </recommendedName>
</protein>
<accession>A0ABQ6K2J8</accession>
<gene>
    <name evidence="1" type="ORF">GCM10025881_13530</name>
</gene>
<organism evidence="1 2">
    <name type="scientific">Pseudolysinimonas kribbensis</name>
    <dbReference type="NCBI Taxonomy" id="433641"/>
    <lineage>
        <taxon>Bacteria</taxon>
        <taxon>Bacillati</taxon>
        <taxon>Actinomycetota</taxon>
        <taxon>Actinomycetes</taxon>
        <taxon>Micrococcales</taxon>
        <taxon>Microbacteriaceae</taxon>
        <taxon>Pseudolysinimonas</taxon>
    </lineage>
</organism>
<dbReference type="PANTHER" id="PTHR43649">
    <property type="entry name" value="ARABINOSE-BINDING PROTEIN-RELATED"/>
    <property type="match status" value="1"/>
</dbReference>
<dbReference type="Gene3D" id="3.40.190.10">
    <property type="entry name" value="Periplasmic binding protein-like II"/>
    <property type="match status" value="1"/>
</dbReference>
<dbReference type="SUPFAM" id="SSF53850">
    <property type="entry name" value="Periplasmic binding protein-like II"/>
    <property type="match status" value="1"/>
</dbReference>
<dbReference type="InterPro" id="IPR050490">
    <property type="entry name" value="Bact_solute-bd_prot1"/>
</dbReference>
<proteinExistence type="predicted"/>
<reference evidence="2" key="1">
    <citation type="journal article" date="2019" name="Int. J. Syst. Evol. Microbiol.">
        <title>The Global Catalogue of Microorganisms (GCM) 10K type strain sequencing project: providing services to taxonomists for standard genome sequencing and annotation.</title>
        <authorList>
            <consortium name="The Broad Institute Genomics Platform"/>
            <consortium name="The Broad Institute Genome Sequencing Center for Infectious Disease"/>
            <person name="Wu L."/>
            <person name="Ma J."/>
        </authorList>
    </citation>
    <scope>NUCLEOTIDE SEQUENCE [LARGE SCALE GENOMIC DNA]</scope>
    <source>
        <strain evidence="2">NBRC 108894</strain>
    </source>
</reference>
<keyword evidence="2" id="KW-1185">Reference proteome</keyword>
<evidence type="ECO:0000313" key="2">
    <source>
        <dbReference type="Proteomes" id="UP001157034"/>
    </source>
</evidence>
<evidence type="ECO:0008006" key="3">
    <source>
        <dbReference type="Google" id="ProtNLM"/>
    </source>
</evidence>
<dbReference type="EMBL" id="BSVB01000001">
    <property type="protein sequence ID" value="GMA94529.1"/>
    <property type="molecule type" value="Genomic_DNA"/>
</dbReference>